<comment type="subcellular location">
    <subcellularLocation>
        <location evidence="6">Cytoplasm</location>
    </subcellularLocation>
</comment>
<comment type="function">
    <text evidence="6">Bidirectionally degrades single-stranded DNA into large acid-insoluble oligonucleotides, which are then degraded further into small acid-soluble oligonucleotides.</text>
</comment>
<evidence type="ECO:0000256" key="2">
    <source>
        <dbReference type="ARBA" id="ARBA00022490"/>
    </source>
</evidence>
<dbReference type="NCBIfam" id="NF002139">
    <property type="entry name" value="PRK00977.1-3"/>
    <property type="match status" value="1"/>
</dbReference>
<evidence type="ECO:0000256" key="4">
    <source>
        <dbReference type="ARBA" id="ARBA00022801"/>
    </source>
</evidence>
<keyword evidence="5 6" id="KW-0269">Exonuclease</keyword>
<dbReference type="RefSeq" id="WP_021252976.1">
    <property type="nucleotide sequence ID" value="NZ_JAMDLY010000021.1"/>
</dbReference>
<dbReference type="EMBL" id="LS992241">
    <property type="protein sequence ID" value="SYX84778.1"/>
    <property type="molecule type" value="Genomic_DNA"/>
</dbReference>
<dbReference type="Pfam" id="PF02609">
    <property type="entry name" value="Exonuc_VII_S"/>
    <property type="match status" value="1"/>
</dbReference>
<evidence type="ECO:0000313" key="9">
    <source>
        <dbReference type="EMBL" id="SYX84778.1"/>
    </source>
</evidence>
<organism evidence="9 10">
    <name type="scientific">Paenibacillus alvei</name>
    <name type="common">Bacillus alvei</name>
    <dbReference type="NCBI Taxonomy" id="44250"/>
    <lineage>
        <taxon>Bacteria</taxon>
        <taxon>Bacillati</taxon>
        <taxon>Bacillota</taxon>
        <taxon>Bacilli</taxon>
        <taxon>Bacillales</taxon>
        <taxon>Paenibacillaceae</taxon>
        <taxon>Paenibacillus</taxon>
    </lineage>
</organism>
<evidence type="ECO:0000256" key="7">
    <source>
        <dbReference type="SAM" id="Coils"/>
    </source>
</evidence>
<dbReference type="GO" id="GO:0009318">
    <property type="term" value="C:exodeoxyribonuclease VII complex"/>
    <property type="evidence" value="ECO:0007669"/>
    <property type="project" value="UniProtKB-UniRule"/>
</dbReference>
<reference evidence="8 11" key="3">
    <citation type="submission" date="2022-05" db="EMBL/GenBank/DDBJ databases">
        <title>Genome Sequencing of Bee-Associated Microbes.</title>
        <authorList>
            <person name="Dunlap C."/>
        </authorList>
    </citation>
    <scope>NUCLEOTIDE SEQUENCE [LARGE SCALE GENOMIC DNA]</scope>
    <source>
        <strain evidence="8 11">NRRL NRS-750</strain>
    </source>
</reference>
<sequence length="86" mass="9885">MENKETIEQLSFEAAMDKLEEIVAKLESGDAPLEQSIELFQEGMMLSKLCSEKLEQVERKIEMVTEQNGEWKRQPYATEETGDSID</sequence>
<dbReference type="AlphaFoldDB" id="A0A383RCP9"/>
<evidence type="ECO:0000313" key="11">
    <source>
        <dbReference type="Proteomes" id="UP001527090"/>
    </source>
</evidence>
<gene>
    <name evidence="6 9" type="primary">xseB</name>
    <name evidence="8" type="ORF">M5X04_25055</name>
    <name evidence="9" type="ORF">PBLR_13200</name>
</gene>
<dbReference type="InterPro" id="IPR003761">
    <property type="entry name" value="Exonuc_VII_S"/>
</dbReference>
<dbReference type="Gene3D" id="1.10.287.1040">
    <property type="entry name" value="Exonuclease VII, small subunit"/>
    <property type="match status" value="1"/>
</dbReference>
<keyword evidence="3 6" id="KW-0540">Nuclease</keyword>
<reference evidence="9" key="1">
    <citation type="submission" date="2018-08" db="EMBL/GenBank/DDBJ databases">
        <authorList>
            <person name="Ferrada E.E."/>
            <person name="Latorre B.A."/>
        </authorList>
    </citation>
    <scope>NUCLEOTIDE SEQUENCE</scope>
    <source>
        <strain evidence="9">Paenibacillus B-LR1</strain>
    </source>
</reference>
<dbReference type="PANTHER" id="PTHR34137">
    <property type="entry name" value="EXODEOXYRIBONUCLEASE 7 SMALL SUBUNIT"/>
    <property type="match status" value="1"/>
</dbReference>
<dbReference type="PANTHER" id="PTHR34137:SF1">
    <property type="entry name" value="EXODEOXYRIBONUCLEASE 7 SMALL SUBUNIT"/>
    <property type="match status" value="1"/>
</dbReference>
<keyword evidence="4 6" id="KW-0378">Hydrolase</keyword>
<evidence type="ECO:0000256" key="3">
    <source>
        <dbReference type="ARBA" id="ARBA00022722"/>
    </source>
</evidence>
<accession>A0A383RCP9</accession>
<comment type="catalytic activity">
    <reaction evidence="6">
        <text>Exonucleolytic cleavage in either 5'- to 3'- or 3'- to 5'-direction to yield nucleoside 5'-phosphates.</text>
        <dbReference type="EC" id="3.1.11.6"/>
    </reaction>
</comment>
<comment type="subunit">
    <text evidence="6">Heterooligomer composed of large and small subunits.</text>
</comment>
<evidence type="ECO:0000256" key="6">
    <source>
        <dbReference type="HAMAP-Rule" id="MF_00337"/>
    </source>
</evidence>
<name>A0A383RCP9_PAEAL</name>
<protein>
    <recommendedName>
        <fullName evidence="6">Exodeoxyribonuclease 7 small subunit</fullName>
        <ecNumber evidence="6">3.1.11.6</ecNumber>
    </recommendedName>
    <alternativeName>
        <fullName evidence="6">Exodeoxyribonuclease VII small subunit</fullName>
        <shortName evidence="6">Exonuclease VII small subunit</shortName>
    </alternativeName>
</protein>
<proteinExistence type="inferred from homology"/>
<keyword evidence="7" id="KW-0175">Coiled coil</keyword>
<dbReference type="SUPFAM" id="SSF116842">
    <property type="entry name" value="XseB-like"/>
    <property type="match status" value="1"/>
</dbReference>
<dbReference type="GO" id="GO:0008855">
    <property type="term" value="F:exodeoxyribonuclease VII activity"/>
    <property type="evidence" value="ECO:0007669"/>
    <property type="project" value="UniProtKB-UniRule"/>
</dbReference>
<evidence type="ECO:0000313" key="8">
    <source>
        <dbReference type="EMBL" id="MCY9532578.1"/>
    </source>
</evidence>
<evidence type="ECO:0000256" key="1">
    <source>
        <dbReference type="ARBA" id="ARBA00009998"/>
    </source>
</evidence>
<dbReference type="EMBL" id="JAMDLY010000021">
    <property type="protein sequence ID" value="MCY9532578.1"/>
    <property type="molecule type" value="Genomic_DNA"/>
</dbReference>
<dbReference type="Proteomes" id="UP000304148">
    <property type="component" value="Chromosome"/>
</dbReference>
<dbReference type="HAMAP" id="MF_00337">
    <property type="entry name" value="Exonuc_7_S"/>
    <property type="match status" value="1"/>
</dbReference>
<dbReference type="GO" id="GO:0006308">
    <property type="term" value="P:DNA catabolic process"/>
    <property type="evidence" value="ECO:0007669"/>
    <property type="project" value="UniProtKB-UniRule"/>
</dbReference>
<evidence type="ECO:0000313" key="10">
    <source>
        <dbReference type="Proteomes" id="UP000304148"/>
    </source>
</evidence>
<dbReference type="Proteomes" id="UP001527090">
    <property type="component" value="Unassembled WGS sequence"/>
</dbReference>
<dbReference type="EC" id="3.1.11.6" evidence="6"/>
<dbReference type="GO" id="GO:0005829">
    <property type="term" value="C:cytosol"/>
    <property type="evidence" value="ECO:0007669"/>
    <property type="project" value="TreeGrafter"/>
</dbReference>
<keyword evidence="2 6" id="KW-0963">Cytoplasm</keyword>
<keyword evidence="11" id="KW-1185">Reference proteome</keyword>
<dbReference type="NCBIfam" id="TIGR01280">
    <property type="entry name" value="xseB"/>
    <property type="match status" value="1"/>
</dbReference>
<comment type="similarity">
    <text evidence="1 6">Belongs to the XseB family.</text>
</comment>
<reference evidence="10" key="2">
    <citation type="submission" date="2018-08" db="EMBL/GenBank/DDBJ databases">
        <authorList>
            <person name="Chevrot R."/>
        </authorList>
    </citation>
    <scope>NUCLEOTIDE SEQUENCE [LARGE SCALE GENOMIC DNA]</scope>
</reference>
<evidence type="ECO:0000256" key="5">
    <source>
        <dbReference type="ARBA" id="ARBA00022839"/>
    </source>
</evidence>
<dbReference type="InterPro" id="IPR037004">
    <property type="entry name" value="Exonuc_VII_ssu_sf"/>
</dbReference>
<feature type="coiled-coil region" evidence="7">
    <location>
        <begin position="47"/>
        <end position="74"/>
    </location>
</feature>